<dbReference type="InterPro" id="IPR041101">
    <property type="entry name" value="Transp_inhibit"/>
</dbReference>
<dbReference type="Pfam" id="PF18511">
    <property type="entry name" value="F-box_5"/>
    <property type="match status" value="1"/>
</dbReference>
<dbReference type="GO" id="GO:0009734">
    <property type="term" value="P:auxin-activated signaling pathway"/>
    <property type="evidence" value="ECO:0007669"/>
    <property type="project" value="UniProtKB-KW"/>
</dbReference>
<dbReference type="AlphaFoldDB" id="A0A8T0GY47"/>
<dbReference type="Pfam" id="PF18791">
    <property type="entry name" value="Transp_inhibit"/>
    <property type="match status" value="1"/>
</dbReference>
<dbReference type="OrthoDB" id="550575at2759"/>
<accession>A0A8T0GY47</accession>
<dbReference type="FunFam" id="1.20.1280.50:FF:000023">
    <property type="entry name" value="F-box/LRR-repeat protein 4"/>
    <property type="match status" value="1"/>
</dbReference>
<dbReference type="PANTHER" id="PTHR16134">
    <property type="entry name" value="F-BOX/TPR REPEAT PROTEIN POF3"/>
    <property type="match status" value="1"/>
</dbReference>
<dbReference type="SUPFAM" id="SSF52047">
    <property type="entry name" value="RNI-like"/>
    <property type="match status" value="1"/>
</dbReference>
<dbReference type="Gene3D" id="3.80.10.10">
    <property type="entry name" value="Ribonuclease Inhibitor"/>
    <property type="match status" value="1"/>
</dbReference>
<dbReference type="InterPro" id="IPR032675">
    <property type="entry name" value="LRR_dom_sf"/>
</dbReference>
<dbReference type="InterPro" id="IPR036047">
    <property type="entry name" value="F-box-like_dom_sf"/>
</dbReference>
<organism evidence="3 4">
    <name type="scientific">Ceratodon purpureus</name>
    <name type="common">Fire moss</name>
    <name type="synonym">Dicranum purpureum</name>
    <dbReference type="NCBI Taxonomy" id="3225"/>
    <lineage>
        <taxon>Eukaryota</taxon>
        <taxon>Viridiplantae</taxon>
        <taxon>Streptophyta</taxon>
        <taxon>Embryophyta</taxon>
        <taxon>Bryophyta</taxon>
        <taxon>Bryophytina</taxon>
        <taxon>Bryopsida</taxon>
        <taxon>Dicranidae</taxon>
        <taxon>Pseudoditrichales</taxon>
        <taxon>Ditrichaceae</taxon>
        <taxon>Ceratodon</taxon>
    </lineage>
</organism>
<dbReference type="Proteomes" id="UP000822688">
    <property type="component" value="Chromosome 8"/>
</dbReference>
<dbReference type="InterPro" id="IPR001810">
    <property type="entry name" value="F-box_dom"/>
</dbReference>
<comment type="caution">
    <text evidence="3">The sequence shown here is derived from an EMBL/GenBank/DDBJ whole genome shotgun (WGS) entry which is preliminary data.</text>
</comment>
<evidence type="ECO:0000256" key="1">
    <source>
        <dbReference type="ARBA" id="ARBA00023294"/>
    </source>
</evidence>
<dbReference type="SUPFAM" id="SSF81383">
    <property type="entry name" value="F-box domain"/>
    <property type="match status" value="1"/>
</dbReference>
<dbReference type="FunFam" id="3.80.10.10:FF:000124">
    <property type="entry name" value="Coronatine-insensitive protein 1"/>
    <property type="match status" value="1"/>
</dbReference>
<dbReference type="SMART" id="SM00367">
    <property type="entry name" value="LRR_CC"/>
    <property type="match status" value="7"/>
</dbReference>
<keyword evidence="1" id="KW-0927">Auxin signaling pathway</keyword>
<sequence>MGGRGGGEGKRVAQEESCALLQFPDEILEKVIDFLPDPTDRNALSLVCKRLNAIDWQSRETVMISNCYAIRPMTLVSRFPHAKSITIKGKPRIVDFSLIPHAEVWGAYAAPWVDVLVRFYRSIRHLKMKRMHITDSDIERLVSVCGRSLQKLELEKCSGFSTWGLEVIARACRNLVVLNLSEADIMNEGAPYWMTTLANTARSLQVLDLSLTDVEDVEQHVLVNLASRCLDLRLCVALKVDHVLPVVNAANKNCRHLGIGLYSQNVENPDQIAEAFGRCKGLQGISALWDLDEGSMMMVMPIAARLTSLDLTYALLGQPELTDLLGTCVNLEDLQCTDIIGDRGLREVGAHCTKLRRLVVQQDEAGFVTQHGLTAVAEGCFLLEKVIIYAADMTNKALETLANNCPGLSDIRICLVQKYHDSHPVIELEGSSTLNLGVKALLMKCPKARRLALCFSRFGLSNVVITDEGMSYIGKYGGSLDIITLTNCGGSDAGLAFVAVGCVKLRKLELRHCPFGDASMAALALGCPSLKQLWVQACQVELAGVRMLAQRPGLIVEVVKESSSENGVMTPWQLIAYSSAAPPRTDLPDNIDLVHDTYCTPLYSEHYLCPSTVEEGLEVLAEGLMVE</sequence>
<dbReference type="Pfam" id="PF13516">
    <property type="entry name" value="LRR_6"/>
    <property type="match status" value="1"/>
</dbReference>
<dbReference type="CDD" id="cd22159">
    <property type="entry name" value="F-box_AtTIR1-like"/>
    <property type="match status" value="1"/>
</dbReference>
<name>A0A8T0GY47_CERPU</name>
<evidence type="ECO:0000313" key="4">
    <source>
        <dbReference type="Proteomes" id="UP000822688"/>
    </source>
</evidence>
<evidence type="ECO:0000259" key="2">
    <source>
        <dbReference type="PROSITE" id="PS50181"/>
    </source>
</evidence>
<evidence type="ECO:0000313" key="3">
    <source>
        <dbReference type="EMBL" id="KAG0564711.1"/>
    </source>
</evidence>
<reference evidence="3" key="1">
    <citation type="submission" date="2020-06" db="EMBL/GenBank/DDBJ databases">
        <title>WGS assembly of Ceratodon purpureus strain R40.</title>
        <authorList>
            <person name="Carey S.B."/>
            <person name="Jenkins J."/>
            <person name="Shu S."/>
            <person name="Lovell J.T."/>
            <person name="Sreedasyam A."/>
            <person name="Maumus F."/>
            <person name="Tiley G.P."/>
            <person name="Fernandez-Pozo N."/>
            <person name="Barry K."/>
            <person name="Chen C."/>
            <person name="Wang M."/>
            <person name="Lipzen A."/>
            <person name="Daum C."/>
            <person name="Saski C.A."/>
            <person name="Payton A.C."/>
            <person name="Mcbreen J.C."/>
            <person name="Conrad R.E."/>
            <person name="Kollar L.M."/>
            <person name="Olsson S."/>
            <person name="Huttunen S."/>
            <person name="Landis J.B."/>
            <person name="Wickett N.J."/>
            <person name="Johnson M.G."/>
            <person name="Rensing S.A."/>
            <person name="Grimwood J."/>
            <person name="Schmutz J."/>
            <person name="Mcdaniel S.F."/>
        </authorList>
    </citation>
    <scope>NUCLEOTIDE SEQUENCE</scope>
    <source>
        <strain evidence="3">R40</strain>
    </source>
</reference>
<gene>
    <name evidence="3" type="ORF">KC19_8G133000</name>
</gene>
<dbReference type="Gene3D" id="1.20.1280.50">
    <property type="match status" value="1"/>
</dbReference>
<dbReference type="InterPro" id="IPR001611">
    <property type="entry name" value="Leu-rich_rpt"/>
</dbReference>
<dbReference type="PROSITE" id="PS50181">
    <property type="entry name" value="FBOX"/>
    <property type="match status" value="1"/>
</dbReference>
<dbReference type="SMART" id="SM00256">
    <property type="entry name" value="FBOX"/>
    <property type="match status" value="1"/>
</dbReference>
<dbReference type="InterPro" id="IPR006553">
    <property type="entry name" value="Leu-rich_rpt_Cys-con_subtyp"/>
</dbReference>
<proteinExistence type="predicted"/>
<protein>
    <recommendedName>
        <fullName evidence="2">F-box domain-containing protein</fullName>
    </recommendedName>
</protein>
<dbReference type="InterPro" id="IPR041567">
    <property type="entry name" value="COI1_F-box"/>
</dbReference>
<dbReference type="PANTHER" id="PTHR16134:SF148">
    <property type="entry name" value="S-PHASE KINASE-ASSOCIATED PROTEIN 2, ISOFORM A"/>
    <property type="match status" value="1"/>
</dbReference>
<keyword evidence="4" id="KW-1185">Reference proteome</keyword>
<feature type="domain" description="F-box" evidence="2">
    <location>
        <begin position="17"/>
        <end position="54"/>
    </location>
</feature>
<dbReference type="EMBL" id="CM026429">
    <property type="protein sequence ID" value="KAG0564711.1"/>
    <property type="molecule type" value="Genomic_DNA"/>
</dbReference>